<reference evidence="1" key="1">
    <citation type="submission" date="2014-12" db="EMBL/GenBank/DDBJ databases">
        <title>Insight into the proteome of Arion vulgaris.</title>
        <authorList>
            <person name="Aradska J."/>
            <person name="Bulat T."/>
            <person name="Smidak R."/>
            <person name="Sarate P."/>
            <person name="Gangsoo J."/>
            <person name="Sialana F."/>
            <person name="Bilban M."/>
            <person name="Lubec G."/>
        </authorList>
    </citation>
    <scope>NUCLEOTIDE SEQUENCE</scope>
    <source>
        <tissue evidence="1">Skin</tissue>
    </source>
</reference>
<dbReference type="EMBL" id="HACG01012602">
    <property type="protein sequence ID" value="CEK59467.1"/>
    <property type="molecule type" value="Transcribed_RNA"/>
</dbReference>
<evidence type="ECO:0000313" key="1">
    <source>
        <dbReference type="EMBL" id="CEK59467.1"/>
    </source>
</evidence>
<feature type="non-terminal residue" evidence="1">
    <location>
        <position position="72"/>
    </location>
</feature>
<name>A0A0B6YTN8_9EUPU</name>
<dbReference type="AlphaFoldDB" id="A0A0B6YTN8"/>
<sequence>QQSKVKEIQIHHRITSAKIGLVSLLPSQTIYIHFVSCVTGKTSTREFCCCYLSTKCWAPIFDLPSSCHQLPD</sequence>
<proteinExistence type="predicted"/>
<organism evidence="1">
    <name type="scientific">Arion vulgaris</name>
    <dbReference type="NCBI Taxonomy" id="1028688"/>
    <lineage>
        <taxon>Eukaryota</taxon>
        <taxon>Metazoa</taxon>
        <taxon>Spiralia</taxon>
        <taxon>Lophotrochozoa</taxon>
        <taxon>Mollusca</taxon>
        <taxon>Gastropoda</taxon>
        <taxon>Heterobranchia</taxon>
        <taxon>Euthyneura</taxon>
        <taxon>Panpulmonata</taxon>
        <taxon>Eupulmonata</taxon>
        <taxon>Stylommatophora</taxon>
        <taxon>Helicina</taxon>
        <taxon>Arionoidea</taxon>
        <taxon>Arionidae</taxon>
        <taxon>Arion</taxon>
    </lineage>
</organism>
<protein>
    <submittedName>
        <fullName evidence="1">Uncharacterized protein</fullName>
    </submittedName>
</protein>
<gene>
    <name evidence="1" type="primary">ORF36419</name>
</gene>
<feature type="non-terminal residue" evidence="1">
    <location>
        <position position="1"/>
    </location>
</feature>
<accession>A0A0B6YTN8</accession>